<accession>Q7XNX2</accession>
<name>Q7XNX2_ORYSJ</name>
<dbReference type="InterPro" id="IPR015401">
    <property type="entry name" value="Transposase_MuDR_N"/>
</dbReference>
<dbReference type="Pfam" id="PF05754">
    <property type="entry name" value="DUF834"/>
    <property type="match status" value="1"/>
</dbReference>
<sequence length="322" mass="35975">MELRWISASGKWRPVFFSFLRTQRRQRRPNTTMDGDGRSGWRSKHSGNPLVHGDGQPPVELGTKEPAAGVELDFAKPMVVAAREDVEAANMSNKQIFQVYHGPGKVRYGPTGVDLSDFIVSERGIERPAERSVPSIKGWLMRGLRVDPQTSDITINVIVSRATEGFYWELMPVQNSRVWRWYLENALQRGWPLALVPFVHPKDPGVQTNMDDGEGLSAEVNETSVEEVNAREDGGVVAPVGIQPGGVADEGETWDAIVDEMEREDSDNERVEEGDSSDDETDINPAEWASEDFSGLIVSEEDSVRWEYKENEVIQGAIYSRA</sequence>
<dbReference type="Pfam" id="PF09322">
    <property type="entry name" value="DUF1979"/>
    <property type="match status" value="1"/>
</dbReference>
<evidence type="ECO:0000256" key="1">
    <source>
        <dbReference type="SAM" id="MobiDB-lite"/>
    </source>
</evidence>
<feature type="region of interest" description="Disordered" evidence="1">
    <location>
        <begin position="262"/>
        <end position="292"/>
    </location>
</feature>
<dbReference type="InterPro" id="IPR008552">
    <property type="entry name" value="DUF834"/>
</dbReference>
<organism evidence="4 5">
    <name type="scientific">Oryza sativa subsp. japonica</name>
    <name type="common">Rice</name>
    <dbReference type="NCBI Taxonomy" id="39947"/>
    <lineage>
        <taxon>Eukaryota</taxon>
        <taxon>Viridiplantae</taxon>
        <taxon>Streptophyta</taxon>
        <taxon>Embryophyta</taxon>
        <taxon>Tracheophyta</taxon>
        <taxon>Spermatophyta</taxon>
        <taxon>Magnoliopsida</taxon>
        <taxon>Liliopsida</taxon>
        <taxon>Poales</taxon>
        <taxon>Poaceae</taxon>
        <taxon>BOP clade</taxon>
        <taxon>Oryzoideae</taxon>
        <taxon>Oryzeae</taxon>
        <taxon>Oryzinae</taxon>
        <taxon>Oryza</taxon>
        <taxon>Oryza sativa</taxon>
    </lineage>
</organism>
<feature type="region of interest" description="Disordered" evidence="1">
    <location>
        <begin position="23"/>
        <end position="58"/>
    </location>
</feature>
<evidence type="ECO:0000313" key="4">
    <source>
        <dbReference type="EMBL" id="CAE03900.2"/>
    </source>
</evidence>
<evidence type="ECO:0000259" key="3">
    <source>
        <dbReference type="Pfam" id="PF09322"/>
    </source>
</evidence>
<evidence type="ECO:0000259" key="2">
    <source>
        <dbReference type="Pfam" id="PF05754"/>
    </source>
</evidence>
<protein>
    <submittedName>
        <fullName evidence="4">OSJNBb0026I12.8 protein</fullName>
    </submittedName>
</protein>
<reference evidence="5" key="2">
    <citation type="journal article" date="2008" name="Nucleic Acids Res.">
        <title>The rice annotation project database (RAP-DB): 2008 update.</title>
        <authorList>
            <consortium name="The rice annotation project (RAP)"/>
        </authorList>
    </citation>
    <scope>GENOME REANNOTATION</scope>
    <source>
        <strain evidence="5">cv. Nipponbare</strain>
    </source>
</reference>
<proteinExistence type="predicted"/>
<dbReference type="EMBL" id="AL663002">
    <property type="protein sequence ID" value="CAE03900.2"/>
    <property type="molecule type" value="Genomic_DNA"/>
</dbReference>
<dbReference type="Proteomes" id="UP000000763">
    <property type="component" value="Chromosome 4"/>
</dbReference>
<evidence type="ECO:0000313" key="5">
    <source>
        <dbReference type="Proteomes" id="UP000000763"/>
    </source>
</evidence>
<feature type="domain" description="Transposase MuDR N-terminal" evidence="3">
    <location>
        <begin position="91"/>
        <end position="148"/>
    </location>
</feature>
<reference evidence="5" key="1">
    <citation type="journal article" date="2005" name="Nature">
        <title>The map-based sequence of the rice genome.</title>
        <authorList>
            <consortium name="International rice genome sequencing project (IRGSP)"/>
            <person name="Matsumoto T."/>
            <person name="Wu J."/>
            <person name="Kanamori H."/>
            <person name="Katayose Y."/>
            <person name="Fujisawa M."/>
            <person name="Namiki N."/>
            <person name="Mizuno H."/>
            <person name="Yamamoto K."/>
            <person name="Antonio B.A."/>
            <person name="Baba T."/>
            <person name="Sakata K."/>
            <person name="Nagamura Y."/>
            <person name="Aoki H."/>
            <person name="Arikawa K."/>
            <person name="Arita K."/>
            <person name="Bito T."/>
            <person name="Chiden Y."/>
            <person name="Fujitsuka N."/>
            <person name="Fukunaka R."/>
            <person name="Hamada M."/>
            <person name="Harada C."/>
            <person name="Hayashi A."/>
            <person name="Hijishita S."/>
            <person name="Honda M."/>
            <person name="Hosokawa S."/>
            <person name="Ichikawa Y."/>
            <person name="Idonuma A."/>
            <person name="Iijima M."/>
            <person name="Ikeda M."/>
            <person name="Ikeno M."/>
            <person name="Ito K."/>
            <person name="Ito S."/>
            <person name="Ito T."/>
            <person name="Ito Y."/>
            <person name="Ito Y."/>
            <person name="Iwabuchi A."/>
            <person name="Kamiya K."/>
            <person name="Karasawa W."/>
            <person name="Kurita K."/>
            <person name="Katagiri S."/>
            <person name="Kikuta A."/>
            <person name="Kobayashi H."/>
            <person name="Kobayashi N."/>
            <person name="Machita K."/>
            <person name="Maehara T."/>
            <person name="Masukawa M."/>
            <person name="Mizubayashi T."/>
            <person name="Mukai Y."/>
            <person name="Nagasaki H."/>
            <person name="Nagata Y."/>
            <person name="Naito S."/>
            <person name="Nakashima M."/>
            <person name="Nakama Y."/>
            <person name="Nakamichi Y."/>
            <person name="Nakamura M."/>
            <person name="Meguro A."/>
            <person name="Negishi M."/>
            <person name="Ohta I."/>
            <person name="Ohta T."/>
            <person name="Okamoto M."/>
            <person name="Ono N."/>
            <person name="Saji S."/>
            <person name="Sakaguchi M."/>
            <person name="Sakai K."/>
            <person name="Shibata M."/>
            <person name="Shimokawa T."/>
            <person name="Song J."/>
            <person name="Takazaki Y."/>
            <person name="Terasawa K."/>
            <person name="Tsugane M."/>
            <person name="Tsuji K."/>
            <person name="Ueda S."/>
            <person name="Waki K."/>
            <person name="Yamagata H."/>
            <person name="Yamamoto M."/>
            <person name="Yamamoto S."/>
            <person name="Yamane H."/>
            <person name="Yoshiki S."/>
            <person name="Yoshihara R."/>
            <person name="Yukawa K."/>
            <person name="Zhong H."/>
            <person name="Yano M."/>
            <person name="Yuan Q."/>
            <person name="Ouyang S."/>
            <person name="Liu J."/>
            <person name="Jones K.M."/>
            <person name="Gansberger K."/>
            <person name="Moffat K."/>
            <person name="Hill J."/>
            <person name="Bera J."/>
            <person name="Fadrosh D."/>
            <person name="Jin S."/>
            <person name="Johri S."/>
            <person name="Kim M."/>
            <person name="Overton L."/>
            <person name="Reardon M."/>
            <person name="Tsitrin T."/>
            <person name="Vuong H."/>
            <person name="Weaver B."/>
            <person name="Ciecko A."/>
            <person name="Tallon L."/>
            <person name="Jackson J."/>
            <person name="Pai G."/>
            <person name="Aken S.V."/>
            <person name="Utterback T."/>
            <person name="Reidmuller S."/>
            <person name="Feldblyum T."/>
            <person name="Hsiao J."/>
            <person name="Zismann V."/>
            <person name="Iobst S."/>
            <person name="de Vazeille A.R."/>
            <person name="Buell C.R."/>
            <person name="Ying K."/>
            <person name="Li Y."/>
            <person name="Lu T."/>
            <person name="Huang Y."/>
            <person name="Zhao Q."/>
            <person name="Feng Q."/>
            <person name="Zhang L."/>
            <person name="Zhu J."/>
            <person name="Weng Q."/>
            <person name="Mu J."/>
            <person name="Lu Y."/>
            <person name="Fan D."/>
            <person name="Liu Y."/>
            <person name="Guan J."/>
            <person name="Zhang Y."/>
            <person name="Yu S."/>
            <person name="Liu X."/>
            <person name="Zhang Y."/>
            <person name="Hong G."/>
            <person name="Han B."/>
            <person name="Choisne N."/>
            <person name="Demange N."/>
            <person name="Orjeda G."/>
            <person name="Samain S."/>
            <person name="Cattolico L."/>
            <person name="Pelletier E."/>
            <person name="Couloux A."/>
            <person name="Segurens B."/>
            <person name="Wincker P."/>
            <person name="D'Hont A."/>
            <person name="Scarpelli C."/>
            <person name="Weissenbach J."/>
            <person name="Salanoubat M."/>
            <person name="Quetier F."/>
            <person name="Yu Y."/>
            <person name="Kim H.R."/>
            <person name="Rambo T."/>
            <person name="Currie J."/>
            <person name="Collura K."/>
            <person name="Luo M."/>
            <person name="Yang T."/>
            <person name="Ammiraju J.S.S."/>
            <person name="Engler F."/>
            <person name="Soderlund C."/>
            <person name="Wing R.A."/>
            <person name="Palmer L.E."/>
            <person name="de la Bastide M."/>
            <person name="Spiegel L."/>
            <person name="Nascimento L."/>
            <person name="Zutavern T."/>
            <person name="O'Shaughnessy A."/>
            <person name="Dike S."/>
            <person name="Dedhia N."/>
            <person name="Preston R."/>
            <person name="Balija V."/>
            <person name="McCombie W.R."/>
            <person name="Chow T."/>
            <person name="Chen H."/>
            <person name="Chung M."/>
            <person name="Chen C."/>
            <person name="Shaw J."/>
            <person name="Wu H."/>
            <person name="Hsiao K."/>
            <person name="Chao Y."/>
            <person name="Chu M."/>
            <person name="Cheng C."/>
            <person name="Hour A."/>
            <person name="Lee P."/>
            <person name="Lin S."/>
            <person name="Lin Y."/>
            <person name="Liou J."/>
            <person name="Liu S."/>
            <person name="Hsing Y."/>
            <person name="Raghuvanshi S."/>
            <person name="Mohanty A."/>
            <person name="Bharti A.K."/>
            <person name="Gaur A."/>
            <person name="Gupta V."/>
            <person name="Kumar D."/>
            <person name="Ravi V."/>
            <person name="Vij S."/>
            <person name="Kapur A."/>
            <person name="Khurana P."/>
            <person name="Khurana P."/>
            <person name="Khurana J.P."/>
            <person name="Tyagi A.K."/>
            <person name="Gaikwad K."/>
            <person name="Singh A."/>
            <person name="Dalal V."/>
            <person name="Srivastava S."/>
            <person name="Dixit A."/>
            <person name="Pal A.K."/>
            <person name="Ghazi I.A."/>
            <person name="Yadav M."/>
            <person name="Pandit A."/>
            <person name="Bhargava A."/>
            <person name="Sureshbabu K."/>
            <person name="Batra K."/>
            <person name="Sharma T.R."/>
            <person name="Mohapatra T."/>
            <person name="Singh N.K."/>
            <person name="Messing J."/>
            <person name="Nelson A.B."/>
            <person name="Fuks G."/>
            <person name="Kavchok S."/>
            <person name="Keizer G."/>
            <person name="Linton E."/>
            <person name="Llaca V."/>
            <person name="Song R."/>
            <person name="Tanyolac B."/>
            <person name="Young S."/>
            <person name="Ho-Il K."/>
            <person name="Hahn J.H."/>
            <person name="Sangsakoo G."/>
            <person name="Vanavichit A."/>
            <person name="de Mattos Luiz.A.T."/>
            <person name="Zimmer P.D."/>
            <person name="Malone G."/>
            <person name="Dellagostin O."/>
            <person name="de Oliveira A.C."/>
            <person name="Bevan M."/>
            <person name="Bancroft I."/>
            <person name="Minx P."/>
            <person name="Cordum H."/>
            <person name="Wilson R."/>
            <person name="Cheng Z."/>
            <person name="Jin W."/>
            <person name="Jiang J."/>
            <person name="Leong S.A."/>
            <person name="Iwama H."/>
            <person name="Gojobori T."/>
            <person name="Itoh T."/>
            <person name="Niimura Y."/>
            <person name="Fujii Y."/>
            <person name="Habara T."/>
            <person name="Sakai H."/>
            <person name="Sato Y."/>
            <person name="Wilson G."/>
            <person name="Kumar K."/>
            <person name="McCouch S."/>
            <person name="Juretic N."/>
            <person name="Hoen D."/>
            <person name="Wright S."/>
            <person name="Bruskiewich R."/>
            <person name="Bureau T."/>
            <person name="Miyao A."/>
            <person name="Hirochika H."/>
            <person name="Nishikawa T."/>
            <person name="Kadowaki K."/>
            <person name="Sugiura M."/>
            <person name="Burr B."/>
            <person name="Sasaki T."/>
        </authorList>
    </citation>
    <scope>NUCLEOTIDE SEQUENCE [LARGE SCALE GENOMIC DNA]</scope>
    <source>
        <strain evidence="5">cv. Nipponbare</strain>
    </source>
</reference>
<dbReference type="AlphaFoldDB" id="Q7XNX2"/>
<gene>
    <name evidence="4" type="primary">OSJNBb0026I12.8</name>
</gene>
<feature type="domain" description="DUF834" evidence="2">
    <location>
        <begin position="38"/>
        <end position="85"/>
    </location>
</feature>